<dbReference type="Proteomes" id="UP000789833">
    <property type="component" value="Unassembled WGS sequence"/>
</dbReference>
<evidence type="ECO:0000256" key="4">
    <source>
        <dbReference type="ARBA" id="ARBA00022679"/>
    </source>
</evidence>
<keyword evidence="8 10" id="KW-0520">NAD</keyword>
<keyword evidence="13" id="KW-1185">Reference proteome</keyword>
<keyword evidence="6 10" id="KW-0547">Nucleotide-binding</keyword>
<comment type="similarity">
    <text evidence="10">Belongs to the NadD family.</text>
</comment>
<dbReference type="PANTHER" id="PTHR39321">
    <property type="entry name" value="NICOTINATE-NUCLEOTIDE ADENYLYLTRANSFERASE-RELATED"/>
    <property type="match status" value="1"/>
</dbReference>
<protein>
    <recommendedName>
        <fullName evidence="10">Probable nicotinate-nucleotide adenylyltransferase</fullName>
        <ecNumber evidence="10">2.7.7.18</ecNumber>
    </recommendedName>
    <alternativeName>
        <fullName evidence="10">Deamido-NAD(+) diphosphorylase</fullName>
    </alternativeName>
    <alternativeName>
        <fullName evidence="10">Deamido-NAD(+) pyrophosphorylase</fullName>
    </alternativeName>
    <alternativeName>
        <fullName evidence="10">Nicotinate mononucleotide adenylyltransferase</fullName>
        <shortName evidence="10">NaMN adenylyltransferase</shortName>
    </alternativeName>
</protein>
<dbReference type="InterPro" id="IPR014729">
    <property type="entry name" value="Rossmann-like_a/b/a_fold"/>
</dbReference>
<dbReference type="Pfam" id="PF01467">
    <property type="entry name" value="CTP_transf_like"/>
    <property type="match status" value="1"/>
</dbReference>
<gene>
    <name evidence="10 12" type="primary">nadD</name>
    <name evidence="12" type="ORF">BACCIP111883_00159</name>
</gene>
<dbReference type="NCBIfam" id="TIGR00482">
    <property type="entry name" value="nicotinate (nicotinamide) nucleotide adenylyltransferase"/>
    <property type="match status" value="1"/>
</dbReference>
<name>A0ABM8YHP8_9BACI</name>
<evidence type="ECO:0000256" key="10">
    <source>
        <dbReference type="HAMAP-Rule" id="MF_00244"/>
    </source>
</evidence>
<dbReference type="EMBL" id="CAKJTJ010000001">
    <property type="protein sequence ID" value="CAG9619392.1"/>
    <property type="molecule type" value="Genomic_DNA"/>
</dbReference>
<dbReference type="NCBIfam" id="NF000841">
    <property type="entry name" value="PRK00071.1-4"/>
    <property type="match status" value="1"/>
</dbReference>
<evidence type="ECO:0000313" key="12">
    <source>
        <dbReference type="EMBL" id="CAG9619392.1"/>
    </source>
</evidence>
<evidence type="ECO:0000256" key="3">
    <source>
        <dbReference type="ARBA" id="ARBA00022642"/>
    </source>
</evidence>
<evidence type="ECO:0000256" key="8">
    <source>
        <dbReference type="ARBA" id="ARBA00023027"/>
    </source>
</evidence>
<dbReference type="NCBIfam" id="NF000840">
    <property type="entry name" value="PRK00071.1-3"/>
    <property type="match status" value="1"/>
</dbReference>
<accession>A0ABM8YHP8</accession>
<evidence type="ECO:0000259" key="11">
    <source>
        <dbReference type="Pfam" id="PF01467"/>
    </source>
</evidence>
<reference evidence="12 13" key="1">
    <citation type="submission" date="2021-10" db="EMBL/GenBank/DDBJ databases">
        <authorList>
            <person name="Criscuolo A."/>
        </authorList>
    </citation>
    <scope>NUCLEOTIDE SEQUENCE [LARGE SCALE GENOMIC DNA]</scope>
    <source>
        <strain evidence="13">CIP 111883</strain>
    </source>
</reference>
<dbReference type="SUPFAM" id="SSF52374">
    <property type="entry name" value="Nucleotidylyl transferase"/>
    <property type="match status" value="1"/>
</dbReference>
<feature type="domain" description="Cytidyltransferase-like" evidence="11">
    <location>
        <begin position="12"/>
        <end position="168"/>
    </location>
</feature>
<dbReference type="EC" id="2.7.7.18" evidence="10"/>
<comment type="caution">
    <text evidence="12">The sequence shown here is derived from an EMBL/GenBank/DDBJ whole genome shotgun (WGS) entry which is preliminary data.</text>
</comment>
<keyword evidence="7 10" id="KW-0067">ATP-binding</keyword>
<evidence type="ECO:0000256" key="9">
    <source>
        <dbReference type="ARBA" id="ARBA00048721"/>
    </source>
</evidence>
<dbReference type="CDD" id="cd02165">
    <property type="entry name" value="NMNAT"/>
    <property type="match status" value="1"/>
</dbReference>
<dbReference type="Gene3D" id="3.40.50.620">
    <property type="entry name" value="HUPs"/>
    <property type="match status" value="1"/>
</dbReference>
<dbReference type="GO" id="GO:0004515">
    <property type="term" value="F:nicotinate-nucleotide adenylyltransferase activity"/>
    <property type="evidence" value="ECO:0007669"/>
    <property type="project" value="UniProtKB-EC"/>
</dbReference>
<dbReference type="InterPro" id="IPR004821">
    <property type="entry name" value="Cyt_trans-like"/>
</dbReference>
<dbReference type="InterPro" id="IPR005248">
    <property type="entry name" value="NadD/NMNAT"/>
</dbReference>
<keyword evidence="3 10" id="KW-0662">Pyridine nucleotide biosynthesis</keyword>
<dbReference type="PANTHER" id="PTHR39321:SF3">
    <property type="entry name" value="PHOSPHOPANTETHEINE ADENYLYLTRANSFERASE"/>
    <property type="match status" value="1"/>
</dbReference>
<keyword evidence="5 10" id="KW-0548">Nucleotidyltransferase</keyword>
<evidence type="ECO:0000313" key="13">
    <source>
        <dbReference type="Proteomes" id="UP000789833"/>
    </source>
</evidence>
<evidence type="ECO:0000256" key="1">
    <source>
        <dbReference type="ARBA" id="ARBA00002324"/>
    </source>
</evidence>
<evidence type="ECO:0000256" key="2">
    <source>
        <dbReference type="ARBA" id="ARBA00005019"/>
    </source>
</evidence>
<dbReference type="NCBIfam" id="TIGR00125">
    <property type="entry name" value="cyt_tran_rel"/>
    <property type="match status" value="1"/>
</dbReference>
<evidence type="ECO:0000256" key="7">
    <source>
        <dbReference type="ARBA" id="ARBA00022840"/>
    </source>
</evidence>
<keyword evidence="4 10" id="KW-0808">Transferase</keyword>
<sequence length="194" mass="22246">MLGGIYVKKVGIIGGTFDPPHLGHLLIANDVREQLNLNEVWFMPNHIPPHKQNDTITPTEVRKAMLVAAVESNPYFRVESIELLREGPSYTYDTMVLLKKNHQDTHFYFIIGADMVEYLPKWFNIEKLLELVTFVGVKRPGYPVQSPYKITEVEAPEMDISSTMIRNRVKEGRSSLYLVPEGVKQIIEEKNLYG</sequence>
<comment type="function">
    <text evidence="1 10">Catalyzes the reversible adenylation of nicotinate mononucleotide (NaMN) to nicotinic acid adenine dinucleotide (NaAD).</text>
</comment>
<comment type="catalytic activity">
    <reaction evidence="9 10">
        <text>nicotinate beta-D-ribonucleotide + ATP + H(+) = deamido-NAD(+) + diphosphate</text>
        <dbReference type="Rhea" id="RHEA:22860"/>
        <dbReference type="ChEBI" id="CHEBI:15378"/>
        <dbReference type="ChEBI" id="CHEBI:30616"/>
        <dbReference type="ChEBI" id="CHEBI:33019"/>
        <dbReference type="ChEBI" id="CHEBI:57502"/>
        <dbReference type="ChEBI" id="CHEBI:58437"/>
        <dbReference type="EC" id="2.7.7.18"/>
    </reaction>
</comment>
<comment type="pathway">
    <text evidence="2 10">Cofactor biosynthesis; NAD(+) biosynthesis; deamido-NAD(+) from nicotinate D-ribonucleotide: step 1/1.</text>
</comment>
<dbReference type="HAMAP" id="MF_00244">
    <property type="entry name" value="NaMN_adenylyltr"/>
    <property type="match status" value="1"/>
</dbReference>
<evidence type="ECO:0000256" key="6">
    <source>
        <dbReference type="ARBA" id="ARBA00022741"/>
    </source>
</evidence>
<organism evidence="12 13">
    <name type="scientific">Sutcliffiella rhizosphaerae</name>
    <dbReference type="NCBI Taxonomy" id="2880967"/>
    <lineage>
        <taxon>Bacteria</taxon>
        <taxon>Bacillati</taxon>
        <taxon>Bacillota</taxon>
        <taxon>Bacilli</taxon>
        <taxon>Bacillales</taxon>
        <taxon>Bacillaceae</taxon>
        <taxon>Sutcliffiella</taxon>
    </lineage>
</organism>
<proteinExistence type="inferred from homology"/>
<evidence type="ECO:0000256" key="5">
    <source>
        <dbReference type="ARBA" id="ARBA00022695"/>
    </source>
</evidence>